<organism evidence="7 8">
    <name type="scientific">Camelina sativa</name>
    <name type="common">False flax</name>
    <name type="synonym">Myagrum sativum</name>
    <dbReference type="NCBI Taxonomy" id="90675"/>
    <lineage>
        <taxon>Eukaryota</taxon>
        <taxon>Viridiplantae</taxon>
        <taxon>Streptophyta</taxon>
        <taxon>Embryophyta</taxon>
        <taxon>Tracheophyta</taxon>
        <taxon>Spermatophyta</taxon>
        <taxon>Magnoliopsida</taxon>
        <taxon>eudicotyledons</taxon>
        <taxon>Gunneridae</taxon>
        <taxon>Pentapetalae</taxon>
        <taxon>rosids</taxon>
        <taxon>malvids</taxon>
        <taxon>Brassicales</taxon>
        <taxon>Brassicaceae</taxon>
        <taxon>Camelineae</taxon>
        <taxon>Camelina</taxon>
    </lineage>
</organism>
<dbReference type="Pfam" id="PF05938">
    <property type="entry name" value="Self-incomp_S1"/>
    <property type="match status" value="1"/>
</dbReference>
<evidence type="ECO:0000313" key="8">
    <source>
        <dbReference type="RefSeq" id="XP_019089988.1"/>
    </source>
</evidence>
<evidence type="ECO:0000313" key="7">
    <source>
        <dbReference type="Proteomes" id="UP000694864"/>
    </source>
</evidence>
<keyword evidence="7" id="KW-1185">Reference proteome</keyword>
<evidence type="ECO:0000256" key="1">
    <source>
        <dbReference type="ARBA" id="ARBA00004613"/>
    </source>
</evidence>
<proteinExistence type="inferred from homology"/>
<evidence type="ECO:0000256" key="3">
    <source>
        <dbReference type="ARBA" id="ARBA00022471"/>
    </source>
</evidence>
<keyword evidence="5 6" id="KW-0732">Signal</keyword>
<protein>
    <recommendedName>
        <fullName evidence="6">S-protein homolog</fullName>
    </recommendedName>
</protein>
<dbReference type="Proteomes" id="UP000694864">
    <property type="component" value="Chromosome 13"/>
</dbReference>
<keyword evidence="3 6" id="KW-0713">Self-incompatibility</keyword>
<dbReference type="RefSeq" id="XP_019089988.1">
    <property type="nucleotide sequence ID" value="XM_019234443.1"/>
</dbReference>
<reference evidence="8" key="2">
    <citation type="submission" date="2025-08" db="UniProtKB">
        <authorList>
            <consortium name="RefSeq"/>
        </authorList>
    </citation>
    <scope>IDENTIFICATION</scope>
    <source>
        <tissue evidence="8">Leaf</tissue>
    </source>
</reference>
<comment type="similarity">
    <text evidence="2 6">Belongs to the plant self-incompatibility (S1) protein family.</text>
</comment>
<feature type="chain" id="PRO_5045006988" description="S-protein homolog" evidence="6">
    <location>
        <begin position="27"/>
        <end position="136"/>
    </location>
</feature>
<accession>A0ABM1QTA0</accession>
<feature type="signal peptide" evidence="6">
    <location>
        <begin position="1"/>
        <end position="26"/>
    </location>
</feature>
<dbReference type="PANTHER" id="PTHR31232">
    <property type="match status" value="1"/>
</dbReference>
<gene>
    <name evidence="8" type="primary">LOC109128314</name>
</gene>
<evidence type="ECO:0000256" key="6">
    <source>
        <dbReference type="RuleBase" id="RU367044"/>
    </source>
</evidence>
<keyword evidence="4 6" id="KW-0964">Secreted</keyword>
<dbReference type="InterPro" id="IPR010264">
    <property type="entry name" value="Self-incomp_S1"/>
</dbReference>
<dbReference type="PROSITE" id="PS51257">
    <property type="entry name" value="PROKAR_LIPOPROTEIN"/>
    <property type="match status" value="1"/>
</dbReference>
<evidence type="ECO:0000256" key="2">
    <source>
        <dbReference type="ARBA" id="ARBA00005581"/>
    </source>
</evidence>
<reference evidence="7" key="1">
    <citation type="journal article" date="2014" name="Nat. Commun.">
        <title>The emerging biofuel crop Camelina sativa retains a highly undifferentiated hexaploid genome structure.</title>
        <authorList>
            <person name="Kagale S."/>
            <person name="Koh C."/>
            <person name="Nixon J."/>
            <person name="Bollina V."/>
            <person name="Clarke W.E."/>
            <person name="Tuteja R."/>
            <person name="Spillane C."/>
            <person name="Robinson S.J."/>
            <person name="Links M.G."/>
            <person name="Clarke C."/>
            <person name="Higgins E.E."/>
            <person name="Huebert T."/>
            <person name="Sharpe A.G."/>
            <person name="Parkin I.A."/>
        </authorList>
    </citation>
    <scope>NUCLEOTIDE SEQUENCE [LARGE SCALE GENOMIC DNA]</scope>
    <source>
        <strain evidence="7">cv. DH55</strain>
    </source>
</reference>
<dbReference type="PANTHER" id="PTHR31232:SF78">
    <property type="entry name" value="S-PROTEIN HOMOLOG"/>
    <property type="match status" value="1"/>
</dbReference>
<evidence type="ECO:0000256" key="4">
    <source>
        <dbReference type="ARBA" id="ARBA00022525"/>
    </source>
</evidence>
<comment type="subcellular location">
    <subcellularLocation>
        <location evidence="1 6">Secreted</location>
    </subcellularLocation>
</comment>
<evidence type="ECO:0000256" key="5">
    <source>
        <dbReference type="ARBA" id="ARBA00022729"/>
    </source>
</evidence>
<dbReference type="GeneID" id="109128314"/>
<name>A0ABM1QTA0_CAMSA</name>
<sequence length="136" mass="15880">MNRLLFILSVLIGLSCIGLSNMLVSGKDIVVVSNQLKHNKFLKVHCRSKNDNLGVHYFFIGESYNFTFHDNLWGSTLFWCDLYQGPHFKHHQPILAYEYLRKEYDITSNKWVAKENGIYLSQDGKDAVFKYEWDGP</sequence>